<dbReference type="HAMAP" id="MF_01306_A">
    <property type="entry name" value="Ribosomal_uS4_A"/>
    <property type="match status" value="1"/>
</dbReference>
<dbReference type="PROSITE" id="PS50889">
    <property type="entry name" value="S4"/>
    <property type="match status" value="1"/>
</dbReference>
<proteinExistence type="inferred from homology"/>
<comment type="similarity">
    <text evidence="1">Belongs to the universal ribosomal protein uS4 family.</text>
</comment>
<dbReference type="Gene3D" id="3.10.290.10">
    <property type="entry name" value="RNA-binding S4 domain"/>
    <property type="match status" value="1"/>
</dbReference>
<dbReference type="GO" id="GO:0003735">
    <property type="term" value="F:structural constituent of ribosome"/>
    <property type="evidence" value="ECO:0007669"/>
    <property type="project" value="InterPro"/>
</dbReference>
<dbReference type="NCBIfam" id="NF003139">
    <property type="entry name" value="PRK04051.1"/>
    <property type="match status" value="1"/>
</dbReference>
<keyword evidence="3" id="KW-0694">RNA-binding</keyword>
<dbReference type="InterPro" id="IPR036986">
    <property type="entry name" value="S4_RNA-bd_sf"/>
</dbReference>
<organism evidence="10">
    <name type="scientific">bioreactor metagenome</name>
    <dbReference type="NCBI Taxonomy" id="1076179"/>
    <lineage>
        <taxon>unclassified sequences</taxon>
        <taxon>metagenomes</taxon>
        <taxon>ecological metagenomes</taxon>
    </lineage>
</organism>
<evidence type="ECO:0000313" key="10">
    <source>
        <dbReference type="EMBL" id="MPL75664.1"/>
    </source>
</evidence>
<accession>A0A644U9W7</accession>
<protein>
    <recommendedName>
        <fullName evidence="6">30S ribosomal protein S4</fullName>
    </recommendedName>
</protein>
<feature type="domain" description="Small ribosomal subunit protein uS4 N-terminal" evidence="9">
    <location>
        <begin position="5"/>
        <end position="102"/>
    </location>
</feature>
<evidence type="ECO:0000256" key="5">
    <source>
        <dbReference type="ARBA" id="ARBA00023274"/>
    </source>
</evidence>
<dbReference type="InterPro" id="IPR001912">
    <property type="entry name" value="Ribosomal_uS4_N"/>
</dbReference>
<evidence type="ECO:0000256" key="4">
    <source>
        <dbReference type="ARBA" id="ARBA00022980"/>
    </source>
</evidence>
<keyword evidence="2" id="KW-0699">rRNA-binding</keyword>
<name>A0A644U9W7_9ZZZZ</name>
<comment type="caution">
    <text evidence="10">The sequence shown here is derived from an EMBL/GenBank/DDBJ whole genome shotgun (WGS) entry which is preliminary data.</text>
</comment>
<keyword evidence="5" id="KW-0687">Ribonucleoprotein</keyword>
<dbReference type="PANTHER" id="PTHR11831:SF5">
    <property type="entry name" value="40S RIBOSOMAL PROTEIN S9"/>
    <property type="match status" value="1"/>
</dbReference>
<dbReference type="Pfam" id="PF01479">
    <property type="entry name" value="S4"/>
    <property type="match status" value="1"/>
</dbReference>
<evidence type="ECO:0000256" key="7">
    <source>
        <dbReference type="SAM" id="MobiDB-lite"/>
    </source>
</evidence>
<gene>
    <name evidence="10" type="ORF">SDC9_21492</name>
</gene>
<reference evidence="10" key="1">
    <citation type="submission" date="2019-08" db="EMBL/GenBank/DDBJ databases">
        <authorList>
            <person name="Kucharzyk K."/>
            <person name="Murdoch R.W."/>
            <person name="Higgins S."/>
            <person name="Loffler F."/>
        </authorList>
    </citation>
    <scope>NUCLEOTIDE SEQUENCE</scope>
</reference>
<dbReference type="EMBL" id="VSSQ01000090">
    <property type="protein sequence ID" value="MPL75664.1"/>
    <property type="molecule type" value="Genomic_DNA"/>
</dbReference>
<evidence type="ECO:0000256" key="6">
    <source>
        <dbReference type="ARBA" id="ARBA00035522"/>
    </source>
</evidence>
<evidence type="ECO:0000256" key="1">
    <source>
        <dbReference type="ARBA" id="ARBA00007465"/>
    </source>
</evidence>
<dbReference type="GO" id="GO:0042274">
    <property type="term" value="P:ribosomal small subunit biogenesis"/>
    <property type="evidence" value="ECO:0007669"/>
    <property type="project" value="TreeGrafter"/>
</dbReference>
<feature type="domain" description="RNA-binding S4" evidence="8">
    <location>
        <begin position="103"/>
        <end position="163"/>
    </location>
</feature>
<evidence type="ECO:0000259" key="8">
    <source>
        <dbReference type="SMART" id="SM00363"/>
    </source>
</evidence>
<dbReference type="CDD" id="cd00165">
    <property type="entry name" value="S4"/>
    <property type="match status" value="1"/>
</dbReference>
<dbReference type="SUPFAM" id="SSF55174">
    <property type="entry name" value="Alpha-L RNA-binding motif"/>
    <property type="match status" value="1"/>
</dbReference>
<dbReference type="AlphaFoldDB" id="A0A644U9W7"/>
<dbReference type="SMART" id="SM01390">
    <property type="entry name" value="Ribosomal_S4"/>
    <property type="match status" value="1"/>
</dbReference>
<dbReference type="PANTHER" id="PTHR11831">
    <property type="entry name" value="30S 40S RIBOSOMAL PROTEIN"/>
    <property type="match status" value="1"/>
</dbReference>
<evidence type="ECO:0000256" key="3">
    <source>
        <dbReference type="ARBA" id="ARBA00022884"/>
    </source>
</evidence>
<dbReference type="SMART" id="SM00363">
    <property type="entry name" value="S4"/>
    <property type="match status" value="1"/>
</dbReference>
<dbReference type="NCBIfam" id="TIGR01018">
    <property type="entry name" value="uS4_arch"/>
    <property type="match status" value="1"/>
</dbReference>
<keyword evidence="4" id="KW-0689">Ribosomal protein</keyword>
<evidence type="ECO:0000259" key="9">
    <source>
        <dbReference type="SMART" id="SM01390"/>
    </source>
</evidence>
<sequence length="195" mass="22317">MGHPRKARKKYDTPPHPWNAERIKSENKLMVKYGLKNKKEIWKADTLVRKYSREARYLLGFSQDQVVEEKNELIGHLTRQGILAENAQLEDILNLTVENVLRRRLQTVVHQKGLARTAKEARMFVVHGHIAMNDKKIDSPSYVVRRGEEDLIGYYTPAIAKQIQEYNAGKSAGRPVESADASVENAENVKNPDEN</sequence>
<evidence type="ECO:0000256" key="2">
    <source>
        <dbReference type="ARBA" id="ARBA00022730"/>
    </source>
</evidence>
<dbReference type="InterPro" id="IPR002942">
    <property type="entry name" value="S4_RNA-bd"/>
</dbReference>
<dbReference type="InterPro" id="IPR005710">
    <property type="entry name" value="Ribosomal_uS4_euk/arc"/>
</dbReference>
<dbReference type="GO" id="GO:0019843">
    <property type="term" value="F:rRNA binding"/>
    <property type="evidence" value="ECO:0007669"/>
    <property type="project" value="UniProtKB-KW"/>
</dbReference>
<dbReference type="InterPro" id="IPR022802">
    <property type="entry name" value="Ribosomal_uS4_arc"/>
</dbReference>
<feature type="region of interest" description="Disordered" evidence="7">
    <location>
        <begin position="169"/>
        <end position="195"/>
    </location>
</feature>
<dbReference type="GO" id="GO:0006412">
    <property type="term" value="P:translation"/>
    <property type="evidence" value="ECO:0007669"/>
    <property type="project" value="InterPro"/>
</dbReference>
<dbReference type="InterPro" id="IPR022801">
    <property type="entry name" value="Ribosomal_uS4"/>
</dbReference>
<dbReference type="GO" id="GO:0015935">
    <property type="term" value="C:small ribosomal subunit"/>
    <property type="evidence" value="ECO:0007669"/>
    <property type="project" value="InterPro"/>
</dbReference>